<protein>
    <submittedName>
        <fullName evidence="1">Uncharacterized protein</fullName>
    </submittedName>
</protein>
<keyword evidence="2" id="KW-1185">Reference proteome</keyword>
<organism evidence="1 2">
    <name type="scientific">Dickeya chrysanthemi</name>
    <name type="common">Pectobacterium chrysanthemi</name>
    <name type="synonym">Erwinia chrysanthemi</name>
    <dbReference type="NCBI Taxonomy" id="556"/>
    <lineage>
        <taxon>Bacteria</taxon>
        <taxon>Pseudomonadati</taxon>
        <taxon>Pseudomonadota</taxon>
        <taxon>Gammaproteobacteria</taxon>
        <taxon>Enterobacterales</taxon>
        <taxon>Pectobacteriaceae</taxon>
        <taxon>Dickeya</taxon>
    </lineage>
</organism>
<dbReference type="EMBL" id="JBBBOO010000003">
    <property type="protein sequence ID" value="MEI7063203.1"/>
    <property type="molecule type" value="Genomic_DNA"/>
</dbReference>
<evidence type="ECO:0000313" key="2">
    <source>
        <dbReference type="Proteomes" id="UP001359469"/>
    </source>
</evidence>
<dbReference type="RefSeq" id="WP_336729140.1">
    <property type="nucleotide sequence ID" value="NZ_JBBBOO010000003.1"/>
</dbReference>
<accession>A0ABU8JIC9</accession>
<dbReference type="Proteomes" id="UP001359469">
    <property type="component" value="Unassembled WGS sequence"/>
</dbReference>
<comment type="caution">
    <text evidence="1">The sequence shown here is derived from an EMBL/GenBank/DDBJ whole genome shotgun (WGS) entry which is preliminary data.</text>
</comment>
<reference evidence="1 2" key="1">
    <citation type="submission" date="2024-03" db="EMBL/GenBank/DDBJ databases">
        <title>Analysis of soft rot Pectobacteriaceae population diversity in US potato growing regions between 2016 and 2022.</title>
        <authorList>
            <person name="Ma X."/>
            <person name="Zhang X."/>
            <person name="Stodghill P."/>
            <person name="Rioux R."/>
            <person name="Babler B."/>
            <person name="Shrestha S."/>
            <person name="Babler B."/>
            <person name="Rivedal H."/>
            <person name="Frost K."/>
            <person name="Hao J."/>
            <person name="Secor G."/>
            <person name="Swingle B."/>
        </authorList>
    </citation>
    <scope>NUCLEOTIDE SEQUENCE [LARGE SCALE GENOMIC DNA]</scope>
    <source>
        <strain evidence="1 2">SR64</strain>
    </source>
</reference>
<sequence length="83" mass="9662">MRFHRIYPLKKPAGRTMQAWGLWQIVGKKIPELLFGHTPVSFANLARIDEWGKKDVDYCLTGFDMSMFIVKQEFIEKFSPKAA</sequence>
<proteinExistence type="predicted"/>
<name>A0ABU8JIC9_DICCH</name>
<evidence type="ECO:0000313" key="1">
    <source>
        <dbReference type="EMBL" id="MEI7063203.1"/>
    </source>
</evidence>
<gene>
    <name evidence="1" type="ORF">WCU84_05935</name>
</gene>